<evidence type="ECO:0000313" key="4">
    <source>
        <dbReference type="Proteomes" id="UP001296943"/>
    </source>
</evidence>
<keyword evidence="1" id="KW-0694">RNA-binding</keyword>
<dbReference type="InterPro" id="IPR012677">
    <property type="entry name" value="Nucleotide-bd_a/b_plait_sf"/>
</dbReference>
<dbReference type="EMBL" id="JAFBDR010000011">
    <property type="protein sequence ID" value="MBM7571750.1"/>
    <property type="molecule type" value="Genomic_DNA"/>
</dbReference>
<name>A0ABS2N0V3_9BACI</name>
<dbReference type="Pfam" id="PF01479">
    <property type="entry name" value="S4"/>
    <property type="match status" value="1"/>
</dbReference>
<reference evidence="3 4" key="1">
    <citation type="submission" date="2021-01" db="EMBL/GenBank/DDBJ databases">
        <title>Genomic Encyclopedia of Type Strains, Phase IV (KMG-IV): sequencing the most valuable type-strain genomes for metagenomic binning, comparative biology and taxonomic classification.</title>
        <authorList>
            <person name="Goeker M."/>
        </authorList>
    </citation>
    <scope>NUCLEOTIDE SEQUENCE [LARGE SCALE GENOMIC DNA]</scope>
    <source>
        <strain evidence="3 4">DSM 23711</strain>
    </source>
</reference>
<dbReference type="CDD" id="cd00165">
    <property type="entry name" value="S4"/>
    <property type="match status" value="1"/>
</dbReference>
<proteinExistence type="predicted"/>
<gene>
    <name evidence="3" type="ORF">JOC48_002251</name>
</gene>
<accession>A0ABS2N0V3</accession>
<dbReference type="PROSITE" id="PS50889">
    <property type="entry name" value="S4"/>
    <property type="match status" value="1"/>
</dbReference>
<sequence>MIVVDLYQHFRKEEHPFIDQVLSWREQVERSFQSKLSDFLNPREQKIFSTIIGKSTDYQLGFFGGAKNAERKRAILAPYYEEISDEDYEITLLEAKYPSKFITLEHRDVLGAFLSLGIKRKKLGELIVRDGFIQIVVASDIDMYIKVNLTEIKRASVTFEERPITNIVEKNEEWDAHLVTVSSLRLDAVLKEIYHISRQNASAYIEKGWVKVNFETIQNPSFVLEQDDLLSLRGKGRSKITDIHGLSKKEKWKITIEKLK</sequence>
<dbReference type="Pfam" id="PF21278">
    <property type="entry name" value="YlmH_1st"/>
    <property type="match status" value="1"/>
</dbReference>
<comment type="caution">
    <text evidence="3">The sequence shown here is derived from an EMBL/GenBank/DDBJ whole genome shotgun (WGS) entry which is preliminary data.</text>
</comment>
<dbReference type="InterPro" id="IPR040591">
    <property type="entry name" value="RqcP2_RBD"/>
</dbReference>
<dbReference type="InterPro" id="IPR036986">
    <property type="entry name" value="S4_RNA-bd_sf"/>
</dbReference>
<evidence type="ECO:0000313" key="3">
    <source>
        <dbReference type="EMBL" id="MBM7571750.1"/>
    </source>
</evidence>
<dbReference type="InterPro" id="IPR048443">
    <property type="entry name" value="RqcP2_N"/>
</dbReference>
<feature type="domain" description="RNA-binding S4" evidence="2">
    <location>
        <begin position="184"/>
        <end position="244"/>
    </location>
</feature>
<dbReference type="Gene3D" id="3.30.70.330">
    <property type="match status" value="1"/>
</dbReference>
<dbReference type="Gene3D" id="3.30.1370.160">
    <property type="match status" value="1"/>
</dbReference>
<dbReference type="SUPFAM" id="SSF55174">
    <property type="entry name" value="Alpha-L RNA-binding motif"/>
    <property type="match status" value="1"/>
</dbReference>
<dbReference type="InterPro" id="IPR002942">
    <property type="entry name" value="S4_RNA-bd"/>
</dbReference>
<dbReference type="Gene3D" id="3.10.290.10">
    <property type="entry name" value="RNA-binding S4 domain"/>
    <property type="match status" value="1"/>
</dbReference>
<dbReference type="Proteomes" id="UP001296943">
    <property type="component" value="Unassembled WGS sequence"/>
</dbReference>
<dbReference type="Pfam" id="PF17774">
    <property type="entry name" value="YlmH_RBD"/>
    <property type="match status" value="1"/>
</dbReference>
<organism evidence="3 4">
    <name type="scientific">Aquibacillus albus</name>
    <dbReference type="NCBI Taxonomy" id="1168171"/>
    <lineage>
        <taxon>Bacteria</taxon>
        <taxon>Bacillati</taxon>
        <taxon>Bacillota</taxon>
        <taxon>Bacilli</taxon>
        <taxon>Bacillales</taxon>
        <taxon>Bacillaceae</taxon>
        <taxon>Aquibacillus</taxon>
    </lineage>
</organism>
<protein>
    <submittedName>
        <fullName evidence="3">RNA-binding protein YlmH</fullName>
    </submittedName>
</protein>
<keyword evidence="4" id="KW-1185">Reference proteome</keyword>
<evidence type="ECO:0000259" key="2">
    <source>
        <dbReference type="SMART" id="SM00363"/>
    </source>
</evidence>
<dbReference type="SMART" id="SM00363">
    <property type="entry name" value="S4"/>
    <property type="match status" value="1"/>
</dbReference>
<evidence type="ECO:0000256" key="1">
    <source>
        <dbReference type="PROSITE-ProRule" id="PRU00182"/>
    </source>
</evidence>